<keyword evidence="1" id="KW-1133">Transmembrane helix</keyword>
<dbReference type="STRING" id="697281.Mahau_1981"/>
<name>F4A218_MAHA5</name>
<accession>F4A218</accession>
<dbReference type="RefSeq" id="WP_013781585.1">
    <property type="nucleotide sequence ID" value="NC_015520.1"/>
</dbReference>
<dbReference type="AlphaFoldDB" id="F4A218"/>
<reference evidence="3" key="1">
    <citation type="submission" date="2010-11" db="EMBL/GenBank/DDBJ databases">
        <title>The complete genome of Mahella australiensis DSM 15567.</title>
        <authorList>
            <consortium name="US DOE Joint Genome Institute (JGI-PGF)"/>
            <person name="Lucas S."/>
            <person name="Copeland A."/>
            <person name="Lapidus A."/>
            <person name="Bruce D."/>
            <person name="Goodwin L."/>
            <person name="Pitluck S."/>
            <person name="Kyrpides N."/>
            <person name="Mavromatis K."/>
            <person name="Pagani I."/>
            <person name="Ivanova N."/>
            <person name="Teshima H."/>
            <person name="Brettin T."/>
            <person name="Detter J.C."/>
            <person name="Han C."/>
            <person name="Tapia R."/>
            <person name="Land M."/>
            <person name="Hauser L."/>
            <person name="Markowitz V."/>
            <person name="Cheng J.-F."/>
            <person name="Hugenholtz P."/>
            <person name="Woyke T."/>
            <person name="Wu D."/>
            <person name="Spring S."/>
            <person name="Pukall R."/>
            <person name="Steenblock K."/>
            <person name="Schneider S."/>
            <person name="Klenk H.-P."/>
            <person name="Eisen J.A."/>
        </authorList>
    </citation>
    <scope>NUCLEOTIDE SEQUENCE [LARGE SCALE GENOMIC DNA]</scope>
    <source>
        <strain evidence="3">DSM 15567 / CIP 107919 / 50-1 BON</strain>
    </source>
</reference>
<keyword evidence="1" id="KW-0472">Membrane</keyword>
<feature type="transmembrane region" description="Helical" evidence="1">
    <location>
        <begin position="72"/>
        <end position="93"/>
    </location>
</feature>
<keyword evidence="3" id="KW-1185">Reference proteome</keyword>
<gene>
    <name evidence="2" type="ordered locus">Mahau_1981</name>
</gene>
<dbReference type="eggNOG" id="ENOG5033KF7">
    <property type="taxonomic scope" value="Bacteria"/>
</dbReference>
<dbReference type="HOGENOM" id="CLU_1097707_0_0_9"/>
<dbReference type="KEGG" id="mas:Mahau_1981"/>
<protein>
    <submittedName>
        <fullName evidence="2">Uncharacterized protein</fullName>
    </submittedName>
</protein>
<organism evidence="2 3">
    <name type="scientific">Mahella australiensis (strain DSM 15567 / CIP 107919 / 50-1 BON)</name>
    <dbReference type="NCBI Taxonomy" id="697281"/>
    <lineage>
        <taxon>Bacteria</taxon>
        <taxon>Bacillati</taxon>
        <taxon>Bacillota</taxon>
        <taxon>Clostridia</taxon>
        <taxon>Thermoanaerobacterales</taxon>
        <taxon>Thermoanaerobacterales Family IV. Incertae Sedis</taxon>
        <taxon>Mahella</taxon>
    </lineage>
</organism>
<feature type="transmembrane region" description="Helical" evidence="1">
    <location>
        <begin position="12"/>
        <end position="32"/>
    </location>
</feature>
<reference evidence="2 3" key="2">
    <citation type="journal article" date="2011" name="Stand. Genomic Sci.">
        <title>Complete genome sequence of Mahella australiensis type strain (50-1 BON).</title>
        <authorList>
            <person name="Sikorski J."/>
            <person name="Teshima H."/>
            <person name="Nolan M."/>
            <person name="Lucas S."/>
            <person name="Hammon N."/>
            <person name="Deshpande S."/>
            <person name="Cheng J.F."/>
            <person name="Pitluck S."/>
            <person name="Liolios K."/>
            <person name="Pagani I."/>
            <person name="Ivanova N."/>
            <person name="Huntemann M."/>
            <person name="Mavromatis K."/>
            <person name="Ovchinikova G."/>
            <person name="Pati A."/>
            <person name="Tapia R."/>
            <person name="Han C."/>
            <person name="Goodwin L."/>
            <person name="Chen A."/>
            <person name="Palaniappan K."/>
            <person name="Land M."/>
            <person name="Hauser L."/>
            <person name="Ngatchou-Djao O.D."/>
            <person name="Rohde M."/>
            <person name="Pukall R."/>
            <person name="Spring S."/>
            <person name="Abt B."/>
            <person name="Goker M."/>
            <person name="Detter J.C."/>
            <person name="Woyke T."/>
            <person name="Bristow J."/>
            <person name="Markowitz V."/>
            <person name="Hugenholtz P."/>
            <person name="Eisen J.A."/>
            <person name="Kyrpides N.C."/>
            <person name="Klenk H.P."/>
            <person name="Lapidus A."/>
        </authorList>
    </citation>
    <scope>NUCLEOTIDE SEQUENCE [LARGE SCALE GENOMIC DNA]</scope>
    <source>
        <strain evidence="3">DSM 15567 / CIP 107919 / 50-1 BON</strain>
    </source>
</reference>
<feature type="transmembrane region" description="Helical" evidence="1">
    <location>
        <begin position="38"/>
        <end position="60"/>
    </location>
</feature>
<keyword evidence="1" id="KW-0812">Transmembrane</keyword>
<evidence type="ECO:0000313" key="2">
    <source>
        <dbReference type="EMBL" id="AEE97157.1"/>
    </source>
</evidence>
<dbReference type="OrthoDB" id="1895591at2"/>
<sequence>MVREWIKKAPFPAIMSIISLAWFIVAYLLVTVRSIEPYYLEGLIFAIPFVLFAVTTFFTVKGKLKIGVSSIITGILIFVLGFVQLSAFAYISFDAVTTATTDTDKYQRILKLTDYPNNPLTEEFPNKIPGNAKNVTFIYNPAFLQGSEIFGLKFQTDPDSIQNYINEFSEIARWIGDPEDSEAEKNGIISGPFDVLEYENLPENFTIYLIDSKPYQLNDWNHGELSLVAISKQRNEIIFLAEDW</sequence>
<dbReference type="EMBL" id="CP002360">
    <property type="protein sequence ID" value="AEE97157.1"/>
    <property type="molecule type" value="Genomic_DNA"/>
</dbReference>
<evidence type="ECO:0000256" key="1">
    <source>
        <dbReference type="SAM" id="Phobius"/>
    </source>
</evidence>
<proteinExistence type="predicted"/>
<evidence type="ECO:0000313" key="3">
    <source>
        <dbReference type="Proteomes" id="UP000008457"/>
    </source>
</evidence>
<dbReference type="Proteomes" id="UP000008457">
    <property type="component" value="Chromosome"/>
</dbReference>